<evidence type="ECO:0000313" key="1">
    <source>
        <dbReference type="EMBL" id="MBE1484668.1"/>
    </source>
</evidence>
<comment type="caution">
    <text evidence="1">The sequence shown here is derived from an EMBL/GenBank/DDBJ whole genome shotgun (WGS) entry which is preliminary data.</text>
</comment>
<name>A0A927LY40_9ACTN</name>
<reference evidence="1" key="1">
    <citation type="submission" date="2020-10" db="EMBL/GenBank/DDBJ databases">
        <title>Sequencing the genomes of 1000 actinobacteria strains.</title>
        <authorList>
            <person name="Klenk H.-P."/>
        </authorList>
    </citation>
    <scope>NUCLEOTIDE SEQUENCE</scope>
    <source>
        <strain evidence="1">DSM 46832</strain>
    </source>
</reference>
<proteinExistence type="predicted"/>
<dbReference type="EMBL" id="JADBEB010000001">
    <property type="protein sequence ID" value="MBE1484668.1"/>
    <property type="molecule type" value="Genomic_DNA"/>
</dbReference>
<organism evidence="1 2">
    <name type="scientific">Plantactinospora soyae</name>
    <dbReference type="NCBI Taxonomy" id="1544732"/>
    <lineage>
        <taxon>Bacteria</taxon>
        <taxon>Bacillati</taxon>
        <taxon>Actinomycetota</taxon>
        <taxon>Actinomycetes</taxon>
        <taxon>Micromonosporales</taxon>
        <taxon>Micromonosporaceae</taxon>
        <taxon>Plantactinospora</taxon>
    </lineage>
</organism>
<gene>
    <name evidence="1" type="ORF">H4W31_000306</name>
</gene>
<evidence type="ECO:0000313" key="2">
    <source>
        <dbReference type="Proteomes" id="UP000649753"/>
    </source>
</evidence>
<accession>A0A927LY40</accession>
<dbReference type="Proteomes" id="UP000649753">
    <property type="component" value="Unassembled WGS sequence"/>
</dbReference>
<dbReference type="AlphaFoldDB" id="A0A927LY40"/>
<sequence>MNRRRVQAGAAALVLVLGLSAYAGWRWWHNRPPYGPEVLAATATLEFVNNEVASAALGQETAPRADTGDQLALGRVTWQPPAEFQRDSTLWIVLLDKRTQLKPTAFGVSSPRQDKVGIGSHGYLQKAADRHPWLRGVAGHEVHGGWQSGGSSLFVAAADATPLTFVALFPANEQPHQPELPFAAAPIAISDLLVALISMGPDGQFYWAHRLLG</sequence>
<protein>
    <submittedName>
        <fullName evidence="1">HAMP domain-containing protein</fullName>
    </submittedName>
</protein>
<dbReference type="RefSeq" id="WP_192764995.1">
    <property type="nucleotide sequence ID" value="NZ_JADBEB010000001.1"/>
</dbReference>
<keyword evidence="2" id="KW-1185">Reference proteome</keyword>